<dbReference type="Proteomes" id="UP000188820">
    <property type="component" value="Unassembled WGS sequence"/>
</dbReference>
<dbReference type="PROSITE" id="PS00455">
    <property type="entry name" value="AMP_BINDING"/>
    <property type="match status" value="1"/>
</dbReference>
<keyword evidence="1" id="KW-0436">Ligase</keyword>
<dbReference type="Gene3D" id="3.30.300.30">
    <property type="match status" value="1"/>
</dbReference>
<dbReference type="InterPro" id="IPR020845">
    <property type="entry name" value="AMP-binding_CS"/>
</dbReference>
<dbReference type="Pfam" id="PF00501">
    <property type="entry name" value="AMP-binding"/>
    <property type="match status" value="1"/>
</dbReference>
<dbReference type="EMBL" id="MLAA01000008">
    <property type="protein sequence ID" value="OOF70734.1"/>
    <property type="molecule type" value="Genomic_DNA"/>
</dbReference>
<proteinExistence type="predicted"/>
<dbReference type="InterPro" id="IPR050237">
    <property type="entry name" value="ATP-dep_AMP-bd_enzyme"/>
</dbReference>
<comment type="caution">
    <text evidence="3">The sequence shown here is derived from an EMBL/GenBank/DDBJ whole genome shotgun (WGS) entry which is preliminary data.</text>
</comment>
<sequence length="453" mass="51631">MNYLSTDLIAQSPSWYYADFERRVWQIATQFQQQKIKTVALWFEDAAKLACTLLASWHANVRTLFLPNFTDENVSWANEFADMWLADTFISVTNVNYFDQFGINIDLHNVGPCRPLSDFITTTEFLLKTSGSTGQPKTIIKTAGQLWRNAQICAKAFGFLSNNQTTAVCTVSIQHLYGLICQIMMPLVLGWQIERKQQFYPENLAQTYLKSEKTVLISSPTMLSSIDWKRLAFPNLMAIISAGGALSTEITRNVKNVLGFDIIDFYGTTEAGAIAMRRGSHLWQAMPDARIGIDERSALWIEADWLSGREQCEDIVELSENGFDILGRADRILKLGDKRISLLSIEQDLQKHETVADCYIGKHPIRNRLVAWVALSSIGLQKYWQSRKILIAQLTLHLSASQEKMALPRFWRFTDQLPRNSQSKISKIAFEQICVAEQRDQFKTHDVNDKSVH</sequence>
<evidence type="ECO:0000313" key="4">
    <source>
        <dbReference type="Proteomes" id="UP000188820"/>
    </source>
</evidence>
<accession>A0ABX3KYJ4</accession>
<keyword evidence="4" id="KW-1185">Reference proteome</keyword>
<organism evidence="3 4">
    <name type="scientific">Rodentibacter caecimuris</name>
    <dbReference type="NCBI Taxonomy" id="1796644"/>
    <lineage>
        <taxon>Bacteria</taxon>
        <taxon>Pseudomonadati</taxon>
        <taxon>Pseudomonadota</taxon>
        <taxon>Gammaproteobacteria</taxon>
        <taxon>Pasteurellales</taxon>
        <taxon>Pasteurellaceae</taxon>
        <taxon>Rodentibacter</taxon>
    </lineage>
</organism>
<dbReference type="PANTHER" id="PTHR43767:SF8">
    <property type="entry name" value="LONG-CHAIN-FATTY-ACID--COA LIGASE"/>
    <property type="match status" value="1"/>
</dbReference>
<feature type="domain" description="AMP-dependent synthetase/ligase" evidence="2">
    <location>
        <begin position="129"/>
        <end position="277"/>
    </location>
</feature>
<protein>
    <submittedName>
        <fullName evidence="3">AMP-binding protein</fullName>
    </submittedName>
</protein>
<dbReference type="Gene3D" id="3.40.50.12780">
    <property type="entry name" value="N-terminal domain of ligase-like"/>
    <property type="match status" value="1"/>
</dbReference>
<dbReference type="InterPro" id="IPR000873">
    <property type="entry name" value="AMP-dep_synth/lig_dom"/>
</dbReference>
<name>A0ABX3KYJ4_9PAST</name>
<evidence type="ECO:0000256" key="1">
    <source>
        <dbReference type="ARBA" id="ARBA00022598"/>
    </source>
</evidence>
<evidence type="ECO:0000259" key="2">
    <source>
        <dbReference type="Pfam" id="PF00501"/>
    </source>
</evidence>
<dbReference type="InterPro" id="IPR045851">
    <property type="entry name" value="AMP-bd_C_sf"/>
</dbReference>
<evidence type="ECO:0000313" key="3">
    <source>
        <dbReference type="EMBL" id="OOF70734.1"/>
    </source>
</evidence>
<dbReference type="SUPFAM" id="SSF56801">
    <property type="entry name" value="Acetyl-CoA synthetase-like"/>
    <property type="match status" value="1"/>
</dbReference>
<dbReference type="RefSeq" id="WP_077462672.1">
    <property type="nucleotide sequence ID" value="NZ_MLAA01000008.1"/>
</dbReference>
<dbReference type="InterPro" id="IPR042099">
    <property type="entry name" value="ANL_N_sf"/>
</dbReference>
<gene>
    <name evidence="3" type="ORF">BKG89_02800</name>
</gene>
<reference evidence="3 4" key="1">
    <citation type="submission" date="2016-10" db="EMBL/GenBank/DDBJ databases">
        <title>Rodentibacter gen. nov. and new species.</title>
        <authorList>
            <person name="Christensen H."/>
        </authorList>
    </citation>
    <scope>NUCLEOTIDE SEQUENCE [LARGE SCALE GENOMIC DNA]</scope>
    <source>
        <strain evidence="3 4">1998236014</strain>
    </source>
</reference>
<dbReference type="PANTHER" id="PTHR43767">
    <property type="entry name" value="LONG-CHAIN-FATTY-ACID--COA LIGASE"/>
    <property type="match status" value="1"/>
</dbReference>